<comment type="caution">
    <text evidence="1">The sequence shown here is derived from an EMBL/GenBank/DDBJ whole genome shotgun (WGS) entry which is preliminary data.</text>
</comment>
<reference evidence="1" key="2">
    <citation type="journal article" date="2022" name="New Phytol.">
        <title>Evolutionary transition to the ectomycorrhizal habit in the genomes of a hyperdiverse lineage of mushroom-forming fungi.</title>
        <authorList>
            <person name="Looney B."/>
            <person name="Miyauchi S."/>
            <person name="Morin E."/>
            <person name="Drula E."/>
            <person name="Courty P.E."/>
            <person name="Kohler A."/>
            <person name="Kuo A."/>
            <person name="LaButti K."/>
            <person name="Pangilinan J."/>
            <person name="Lipzen A."/>
            <person name="Riley R."/>
            <person name="Andreopoulos W."/>
            <person name="He G."/>
            <person name="Johnson J."/>
            <person name="Nolan M."/>
            <person name="Tritt A."/>
            <person name="Barry K.W."/>
            <person name="Grigoriev I.V."/>
            <person name="Nagy L.G."/>
            <person name="Hibbett D."/>
            <person name="Henrissat B."/>
            <person name="Matheny P.B."/>
            <person name="Labbe J."/>
            <person name="Martin F.M."/>
        </authorList>
    </citation>
    <scope>NUCLEOTIDE SEQUENCE</scope>
    <source>
        <strain evidence="1">FP105234-sp</strain>
    </source>
</reference>
<accession>A0ACB8S931</accession>
<dbReference type="Proteomes" id="UP000814033">
    <property type="component" value="Unassembled WGS sequence"/>
</dbReference>
<reference evidence="1" key="1">
    <citation type="submission" date="2021-02" db="EMBL/GenBank/DDBJ databases">
        <authorList>
            <consortium name="DOE Joint Genome Institute"/>
            <person name="Ahrendt S."/>
            <person name="Looney B.P."/>
            <person name="Miyauchi S."/>
            <person name="Morin E."/>
            <person name="Drula E."/>
            <person name="Courty P.E."/>
            <person name="Chicoki N."/>
            <person name="Fauchery L."/>
            <person name="Kohler A."/>
            <person name="Kuo A."/>
            <person name="Labutti K."/>
            <person name="Pangilinan J."/>
            <person name="Lipzen A."/>
            <person name="Riley R."/>
            <person name="Andreopoulos W."/>
            <person name="He G."/>
            <person name="Johnson J."/>
            <person name="Barry K.W."/>
            <person name="Grigoriev I.V."/>
            <person name="Nagy L."/>
            <person name="Hibbett D."/>
            <person name="Henrissat B."/>
            <person name="Matheny P.B."/>
            <person name="Labbe J."/>
            <person name="Martin F."/>
        </authorList>
    </citation>
    <scope>NUCLEOTIDE SEQUENCE</scope>
    <source>
        <strain evidence="1">FP105234-sp</strain>
    </source>
</reference>
<proteinExistence type="predicted"/>
<sequence length="375" mass="40187">MFLQRESSLSSLHLFDLSSNAESPSSSAEKYIENSFLELLAMADEYEQSKRSSSAEPATHDQSSTMPGNNTTASTSSPPADLALPPEMLLIESPKAPSHKVKTPPHGHSPSPSPSPSSSSCSPTRDNTPRAHSHSSSSPTDSASPLSLPRPYDSSPGTTPTASSSRASATPNNTSREPSPHPLLQQFLAAQPRYDLETAALEQAIRIQEHLETLREMGFHADVAPVPMPHIGVPSVAYAIALRHQERLMLMGTDEPPTRTQIPCRYEAPRQATPAPAPTPAPATATESAQDPSLLIVPDGHIPCLYEAPRQATPAPAPTPAPATATESAQDPSLLIVRDEHEWIPMRGRARPGTAKRSRPQNKKPKPSAKKRRTG</sequence>
<gene>
    <name evidence="1" type="ORF">FA95DRAFT_1602026</name>
</gene>
<keyword evidence="2" id="KW-1185">Reference proteome</keyword>
<name>A0ACB8S931_9AGAM</name>
<organism evidence="1 2">
    <name type="scientific">Auriscalpium vulgare</name>
    <dbReference type="NCBI Taxonomy" id="40419"/>
    <lineage>
        <taxon>Eukaryota</taxon>
        <taxon>Fungi</taxon>
        <taxon>Dikarya</taxon>
        <taxon>Basidiomycota</taxon>
        <taxon>Agaricomycotina</taxon>
        <taxon>Agaricomycetes</taxon>
        <taxon>Russulales</taxon>
        <taxon>Auriscalpiaceae</taxon>
        <taxon>Auriscalpium</taxon>
    </lineage>
</organism>
<dbReference type="EMBL" id="MU275846">
    <property type="protein sequence ID" value="KAI0052375.1"/>
    <property type="molecule type" value="Genomic_DNA"/>
</dbReference>
<protein>
    <submittedName>
        <fullName evidence="1">Uncharacterized protein</fullName>
    </submittedName>
</protein>
<evidence type="ECO:0000313" key="2">
    <source>
        <dbReference type="Proteomes" id="UP000814033"/>
    </source>
</evidence>
<evidence type="ECO:0000313" key="1">
    <source>
        <dbReference type="EMBL" id="KAI0052375.1"/>
    </source>
</evidence>